<gene>
    <name evidence="2" type="ORF">AWC38_SpisGene15167</name>
</gene>
<keyword evidence="3" id="KW-1185">Reference proteome</keyword>
<name>A0A2B4RUB8_STYPI</name>
<evidence type="ECO:0000313" key="2">
    <source>
        <dbReference type="EMBL" id="PFX20383.1"/>
    </source>
</evidence>
<proteinExistence type="predicted"/>
<feature type="region of interest" description="Disordered" evidence="1">
    <location>
        <begin position="285"/>
        <end position="352"/>
    </location>
</feature>
<evidence type="ECO:0000313" key="3">
    <source>
        <dbReference type="Proteomes" id="UP000225706"/>
    </source>
</evidence>
<dbReference type="Proteomes" id="UP000225706">
    <property type="component" value="Unassembled WGS sequence"/>
</dbReference>
<dbReference type="OrthoDB" id="5955169at2759"/>
<sequence>MNYKDPTGSVLTLRNRRLSEPQKLPKRVSFKDEAWVIHIPARDENTVGLRESVLFTRNGVAGNSLSANKTSALKPNTGANFETFSHKSSFASSEQADTQTWMTSTTTLGPRKSVAPYKSILKASASQNRFHEDHLKTHNLHTAYVGEASRHFLNNYFKHDTSHLLPSTNVVKRVERPVITRTPSSRRSLPNNRALGTEDASLFNQTGRPAGKEFTAGSHRTLLDHTFKTTANEGTSKAGTAAQPGINFGVVGVTYGGVNEMPYFYGIRGIANNGIAEYSSEKRASFHDRTRSEHSSVSTPHKNSLSPKTQERYLSAIPAIETFNRRSRGTGSYSSSDWSRKQDTSPKKQLQLPIAWQLSKQNNFSTK</sequence>
<protein>
    <submittedName>
        <fullName evidence="2">Uncharacterized protein</fullName>
    </submittedName>
</protein>
<dbReference type="AlphaFoldDB" id="A0A2B4RUB8"/>
<comment type="caution">
    <text evidence="2">The sequence shown here is derived from an EMBL/GenBank/DDBJ whole genome shotgun (WGS) entry which is preliminary data.</text>
</comment>
<reference evidence="3" key="1">
    <citation type="journal article" date="2017" name="bioRxiv">
        <title>Comparative analysis of the genomes of Stylophora pistillata and Acropora digitifera provides evidence for extensive differences between species of corals.</title>
        <authorList>
            <person name="Voolstra C.R."/>
            <person name="Li Y."/>
            <person name="Liew Y.J."/>
            <person name="Baumgarten S."/>
            <person name="Zoccola D."/>
            <person name="Flot J.-F."/>
            <person name="Tambutte S."/>
            <person name="Allemand D."/>
            <person name="Aranda M."/>
        </authorList>
    </citation>
    <scope>NUCLEOTIDE SEQUENCE [LARGE SCALE GENOMIC DNA]</scope>
</reference>
<accession>A0A2B4RUB8</accession>
<feature type="compositionally biased region" description="Polar residues" evidence="1">
    <location>
        <begin position="295"/>
        <end position="308"/>
    </location>
</feature>
<feature type="compositionally biased region" description="Basic and acidic residues" evidence="1">
    <location>
        <begin position="285"/>
        <end position="294"/>
    </location>
</feature>
<organism evidence="2 3">
    <name type="scientific">Stylophora pistillata</name>
    <name type="common">Smooth cauliflower coral</name>
    <dbReference type="NCBI Taxonomy" id="50429"/>
    <lineage>
        <taxon>Eukaryota</taxon>
        <taxon>Metazoa</taxon>
        <taxon>Cnidaria</taxon>
        <taxon>Anthozoa</taxon>
        <taxon>Hexacorallia</taxon>
        <taxon>Scleractinia</taxon>
        <taxon>Astrocoeniina</taxon>
        <taxon>Pocilloporidae</taxon>
        <taxon>Stylophora</taxon>
    </lineage>
</organism>
<evidence type="ECO:0000256" key="1">
    <source>
        <dbReference type="SAM" id="MobiDB-lite"/>
    </source>
</evidence>
<dbReference type="EMBL" id="LSMT01000319">
    <property type="protein sequence ID" value="PFX20383.1"/>
    <property type="molecule type" value="Genomic_DNA"/>
</dbReference>